<feature type="repeat" description="RCC1" evidence="2">
    <location>
        <begin position="139"/>
        <end position="203"/>
    </location>
</feature>
<feature type="transmembrane region" description="Helical" evidence="4">
    <location>
        <begin position="823"/>
        <end position="842"/>
    </location>
</feature>
<accession>A0A0G4F9E2</accession>
<proteinExistence type="predicted"/>
<evidence type="ECO:0000313" key="5">
    <source>
        <dbReference type="EMBL" id="CEM08990.1"/>
    </source>
</evidence>
<evidence type="ECO:0000256" key="3">
    <source>
        <dbReference type="SAM" id="MobiDB-lite"/>
    </source>
</evidence>
<evidence type="ECO:0000256" key="2">
    <source>
        <dbReference type="PROSITE-ProRule" id="PRU00235"/>
    </source>
</evidence>
<dbReference type="PhylomeDB" id="A0A0G4F9E2"/>
<gene>
    <name evidence="5" type="ORF">Cvel_15754</name>
</gene>
<dbReference type="InterPro" id="IPR051210">
    <property type="entry name" value="Ub_ligase/GEF_domain"/>
</dbReference>
<keyword evidence="4" id="KW-1133">Transmembrane helix</keyword>
<feature type="compositionally biased region" description="Basic and acidic residues" evidence="3">
    <location>
        <begin position="875"/>
        <end position="893"/>
    </location>
</feature>
<feature type="compositionally biased region" description="Acidic residues" evidence="3">
    <location>
        <begin position="628"/>
        <end position="637"/>
    </location>
</feature>
<feature type="region of interest" description="Disordered" evidence="3">
    <location>
        <begin position="618"/>
        <end position="646"/>
    </location>
</feature>
<keyword evidence="1" id="KW-0677">Repeat</keyword>
<dbReference type="Pfam" id="PF00415">
    <property type="entry name" value="RCC1"/>
    <property type="match status" value="2"/>
</dbReference>
<dbReference type="PANTHER" id="PTHR22870">
    <property type="entry name" value="REGULATOR OF CHROMOSOME CONDENSATION"/>
    <property type="match status" value="1"/>
</dbReference>
<dbReference type="AlphaFoldDB" id="A0A0G4F9E2"/>
<feature type="repeat" description="RCC1" evidence="2">
    <location>
        <begin position="39"/>
        <end position="87"/>
    </location>
</feature>
<feature type="region of interest" description="Disordered" evidence="3">
    <location>
        <begin position="874"/>
        <end position="893"/>
    </location>
</feature>
<dbReference type="VEuPathDB" id="CryptoDB:Cvel_15754"/>
<dbReference type="PANTHER" id="PTHR22870:SF466">
    <property type="entry name" value="ANKYRIN REPEAT-CONTAINING PROTEIN"/>
    <property type="match status" value="1"/>
</dbReference>
<keyword evidence="4" id="KW-0472">Membrane</keyword>
<name>A0A0G4F9E2_9ALVE</name>
<organism evidence="5">
    <name type="scientific">Chromera velia CCMP2878</name>
    <dbReference type="NCBI Taxonomy" id="1169474"/>
    <lineage>
        <taxon>Eukaryota</taxon>
        <taxon>Sar</taxon>
        <taxon>Alveolata</taxon>
        <taxon>Colpodellida</taxon>
        <taxon>Chromeraceae</taxon>
        <taxon>Chromera</taxon>
    </lineage>
</organism>
<evidence type="ECO:0000256" key="4">
    <source>
        <dbReference type="SAM" id="Phobius"/>
    </source>
</evidence>
<sequence length="893" mass="98457">MLCRPPPSFLPCTASYTGWPSPISTGALGASHSLVVAGGRVFTFGVGMGLGLEGSGRPRYIPTEIPGLTDVRDVCAGKDFSLALLNNGSLLTWGTVGGVRGSGFELPTEVESPEGGDWNGTVSGIACGEGYRAGWTDRGALYTWGSNENRQCCIGHSQEQAMHQMTGEAPLRIAMPTQVEALKDVKVVGAVGYRDQLLVLPEDPGMFFLCGNQKKPENSDEEKGPEEMSPKKVLLHSIRGLKNHTLVGAALGELDPQLHLYPPKVRRYIFLIVEHENERRRRLFFMDADGKEMLTPKVGWNGKGESLYDFDFSDKGGLPLDVLEVGIQKNRALVLLSDNSVRAFKVEVEEMGSARFIFDPHLVVEKPVPVEALHNSALRLTKTISVGTNWIVITKDGPMGPFLPDDHVRNETASYGIGEDKSSPKLHSFSLLERPVLAKGTDGNTYYPRKWVEMGDYFHYKCNAEAEQGLLYPPEAAEQSGSICTQEGAGDGEASLMPPLDEVECRGCEVPAQWNGTILNRSTLPFSVTQKRRTRPHAADQWEAYKSGTPIGIGWTVQFACSNGKLSYKHAECSVDGDRSTPALSPNETEVLCYGCRVPEGPSSVFLPLKMEVRKKAKSGPCEKEAESEGEEGEGEEREAQIQVQEADEWREYEQGEAIGVGDRLRLRCDSGVLCLSDSHQKADERFSTSGVECRWSAEAYRDPTFQYLSEASKFHCKGCSVPVQWLRGERPEGSRYIVDILSIHRAGSEERKSFQPNMTTAVAINDTLFFTCPKGGVLHIDGKPKVWGGATCVDPFGSREFDVDVSDVKCVRSTGAILLRNFLLAFVALLVTGAVWVLVWYDSKEKWRLRRIARRLNLQRLVVPPEGADVSEMITEKPRSLAEQETRARRRA</sequence>
<dbReference type="InterPro" id="IPR000408">
    <property type="entry name" value="Reg_chr_condens"/>
</dbReference>
<keyword evidence="4" id="KW-0812">Transmembrane</keyword>
<evidence type="ECO:0000256" key="1">
    <source>
        <dbReference type="ARBA" id="ARBA00022737"/>
    </source>
</evidence>
<dbReference type="PROSITE" id="PS50012">
    <property type="entry name" value="RCC1_3"/>
    <property type="match status" value="2"/>
</dbReference>
<dbReference type="EMBL" id="CDMZ01000199">
    <property type="protein sequence ID" value="CEM08990.1"/>
    <property type="molecule type" value="Genomic_DNA"/>
</dbReference>
<protein>
    <submittedName>
        <fullName evidence="5">Uncharacterized protein</fullName>
    </submittedName>
</protein>
<dbReference type="SUPFAM" id="SSF50985">
    <property type="entry name" value="RCC1/BLIP-II"/>
    <property type="match status" value="1"/>
</dbReference>
<reference evidence="5" key="1">
    <citation type="submission" date="2014-11" db="EMBL/GenBank/DDBJ databases">
        <authorList>
            <person name="Otto D Thomas"/>
            <person name="Naeem Raeece"/>
        </authorList>
    </citation>
    <scope>NUCLEOTIDE SEQUENCE</scope>
</reference>
<dbReference type="Gene3D" id="2.130.10.30">
    <property type="entry name" value="Regulator of chromosome condensation 1/beta-lactamase-inhibitor protein II"/>
    <property type="match status" value="1"/>
</dbReference>
<dbReference type="InterPro" id="IPR009091">
    <property type="entry name" value="RCC1/BLIP-II"/>
</dbReference>